<dbReference type="SUPFAM" id="SSF56112">
    <property type="entry name" value="Protein kinase-like (PK-like)"/>
    <property type="match status" value="1"/>
</dbReference>
<feature type="region of interest" description="Disordered" evidence="7">
    <location>
        <begin position="282"/>
        <end position="337"/>
    </location>
</feature>
<dbReference type="PANTHER" id="PTHR43289">
    <property type="entry name" value="MITOGEN-ACTIVATED PROTEIN KINASE KINASE KINASE 20-RELATED"/>
    <property type="match status" value="1"/>
</dbReference>
<keyword evidence="9" id="KW-0966">Cell projection</keyword>
<evidence type="ECO:0000256" key="4">
    <source>
        <dbReference type="ARBA" id="ARBA00022741"/>
    </source>
</evidence>
<name>A0ABR9JJI0_9ACTN</name>
<gene>
    <name evidence="9" type="ORF">H4W34_000538</name>
</gene>
<evidence type="ECO:0000256" key="1">
    <source>
        <dbReference type="ARBA" id="ARBA00012513"/>
    </source>
</evidence>
<keyword evidence="9" id="KW-0282">Flagellum</keyword>
<dbReference type="Pfam" id="PF00069">
    <property type="entry name" value="Pkinase"/>
    <property type="match status" value="1"/>
</dbReference>
<dbReference type="Gene3D" id="1.10.220.30">
    <property type="match status" value="1"/>
</dbReference>
<dbReference type="PROSITE" id="PS50011">
    <property type="entry name" value="PROTEIN_KINASE_DOM"/>
    <property type="match status" value="1"/>
</dbReference>
<reference evidence="9 10" key="1">
    <citation type="submission" date="2020-10" db="EMBL/GenBank/DDBJ databases">
        <title>Sequencing the genomes of 1000 actinobacteria strains.</title>
        <authorList>
            <person name="Klenk H.-P."/>
        </authorList>
    </citation>
    <scope>NUCLEOTIDE SEQUENCE [LARGE SCALE GENOMIC DNA]</scope>
    <source>
        <strain evidence="9 10">DSM 46744</strain>
    </source>
</reference>
<evidence type="ECO:0000256" key="7">
    <source>
        <dbReference type="SAM" id="MobiDB-lite"/>
    </source>
</evidence>
<dbReference type="InterPro" id="IPR006668">
    <property type="entry name" value="Mg_transptr_MgtE_intracell_dom"/>
</dbReference>
<sequence length="546" mass="56878">MTTTEPSSPGRVLGGRYRLVRPVARGGMGEVWLAEDALLDRRVALKSLLLGAFPDAPELRRRAFREAKALARVAHPGIVGIYDVLVDGDDPWIVMELVRGVSLADVLAERATLPERDAARTALALLDALDAAHRSGVVHRDVKPANIMVEDDGRVRLIDFGIAYVGGASKLTRTGLIVGTADYLAPERIKGADAGPPADLWSLGVVLFEALEGRSPFRRGEGADAPSATLWAVMNEPPPRPVASGRLAGPVLRLLEKDPAARLTSDALRRALRRVLAPPAPARGPVVVDRPIGCGGVVDREPPDEPPTRADAGPRRAAGPRPPGRAGDPGERVAGRVPPGVRADELARMLAGTDADGAAAMLRDVPPETVRDALSRVGARLAGPVLRRLPRQRAAQVLAAGSARTAGALLAAVLAERGTGGRVDGRAAAHAAAVLQMLGSAPAAGAVAGLDTRAAVAVLSAMPPDEAARILARAEPRAAAEILGALPPAAASRVIGAMPVRPLCAALGYVPPAVVADLLRAAGGSRTETILRNLDRPVREKVRRRL</sequence>
<dbReference type="InterPro" id="IPR008271">
    <property type="entry name" value="Ser/Thr_kinase_AS"/>
</dbReference>
<keyword evidence="3" id="KW-0808">Transferase</keyword>
<accession>A0ABR9JJI0</accession>
<feature type="domain" description="Protein kinase" evidence="8">
    <location>
        <begin position="17"/>
        <end position="276"/>
    </location>
</feature>
<dbReference type="CDD" id="cd14014">
    <property type="entry name" value="STKc_PknB_like"/>
    <property type="match status" value="1"/>
</dbReference>
<keyword evidence="2" id="KW-0723">Serine/threonine-protein kinase</keyword>
<evidence type="ECO:0000259" key="8">
    <source>
        <dbReference type="PROSITE" id="PS50011"/>
    </source>
</evidence>
<proteinExistence type="predicted"/>
<dbReference type="InterPro" id="IPR011009">
    <property type="entry name" value="Kinase-like_dom_sf"/>
</dbReference>
<evidence type="ECO:0000256" key="6">
    <source>
        <dbReference type="ARBA" id="ARBA00022840"/>
    </source>
</evidence>
<dbReference type="SUPFAM" id="SSF158791">
    <property type="entry name" value="MgtE N-terminal domain-like"/>
    <property type="match status" value="1"/>
</dbReference>
<dbReference type="Gene3D" id="3.30.200.20">
    <property type="entry name" value="Phosphorylase Kinase, domain 1"/>
    <property type="match status" value="1"/>
</dbReference>
<keyword evidence="10" id="KW-1185">Reference proteome</keyword>
<keyword evidence="9" id="KW-0969">Cilium</keyword>
<protein>
    <recommendedName>
        <fullName evidence="1">non-specific serine/threonine protein kinase</fullName>
        <ecNumber evidence="1">2.7.11.1</ecNumber>
    </recommendedName>
</protein>
<comment type="caution">
    <text evidence="9">The sequence shown here is derived from an EMBL/GenBank/DDBJ whole genome shotgun (WGS) entry which is preliminary data.</text>
</comment>
<keyword evidence="5" id="KW-0418">Kinase</keyword>
<evidence type="ECO:0000256" key="2">
    <source>
        <dbReference type="ARBA" id="ARBA00022527"/>
    </source>
</evidence>
<dbReference type="PANTHER" id="PTHR43289:SF6">
    <property type="entry name" value="SERINE_THREONINE-PROTEIN KINASE NEKL-3"/>
    <property type="match status" value="1"/>
</dbReference>
<evidence type="ECO:0000313" key="10">
    <source>
        <dbReference type="Proteomes" id="UP000627838"/>
    </source>
</evidence>
<dbReference type="PROSITE" id="PS00108">
    <property type="entry name" value="PROTEIN_KINASE_ST"/>
    <property type="match status" value="1"/>
</dbReference>
<dbReference type="Gene3D" id="1.10.510.10">
    <property type="entry name" value="Transferase(Phosphotransferase) domain 1"/>
    <property type="match status" value="1"/>
</dbReference>
<evidence type="ECO:0000256" key="5">
    <source>
        <dbReference type="ARBA" id="ARBA00022777"/>
    </source>
</evidence>
<dbReference type="SMART" id="SM00220">
    <property type="entry name" value="S_TKc"/>
    <property type="match status" value="1"/>
</dbReference>
<evidence type="ECO:0000256" key="3">
    <source>
        <dbReference type="ARBA" id="ARBA00022679"/>
    </source>
</evidence>
<dbReference type="EMBL" id="JADBDZ010000001">
    <property type="protein sequence ID" value="MBE1530705.1"/>
    <property type="molecule type" value="Genomic_DNA"/>
</dbReference>
<dbReference type="InterPro" id="IPR000719">
    <property type="entry name" value="Prot_kinase_dom"/>
</dbReference>
<organism evidence="9 10">
    <name type="scientific">Actinomadura algeriensis</name>
    <dbReference type="NCBI Taxonomy" id="1679523"/>
    <lineage>
        <taxon>Bacteria</taxon>
        <taxon>Bacillati</taxon>
        <taxon>Actinomycetota</taxon>
        <taxon>Actinomycetes</taxon>
        <taxon>Streptosporangiales</taxon>
        <taxon>Thermomonosporaceae</taxon>
        <taxon>Actinomadura</taxon>
    </lineage>
</organism>
<dbReference type="Proteomes" id="UP000627838">
    <property type="component" value="Unassembled WGS sequence"/>
</dbReference>
<feature type="compositionally biased region" description="Basic and acidic residues" evidence="7">
    <location>
        <begin position="298"/>
        <end position="314"/>
    </location>
</feature>
<dbReference type="EC" id="2.7.11.1" evidence="1"/>
<keyword evidence="4" id="KW-0547">Nucleotide-binding</keyword>
<evidence type="ECO:0000313" key="9">
    <source>
        <dbReference type="EMBL" id="MBE1530705.1"/>
    </source>
</evidence>
<dbReference type="Pfam" id="PF03448">
    <property type="entry name" value="MgtE_N"/>
    <property type="match status" value="1"/>
</dbReference>
<keyword evidence="6" id="KW-0067">ATP-binding</keyword>
<dbReference type="RefSeq" id="WP_192757683.1">
    <property type="nucleotide sequence ID" value="NZ_JADBDZ010000001.1"/>
</dbReference>